<feature type="region of interest" description="Disordered" evidence="5">
    <location>
        <begin position="992"/>
        <end position="1011"/>
    </location>
</feature>
<dbReference type="InParanoid" id="A0A409VNY7"/>
<dbReference type="STRING" id="93625.A0A409VNY7"/>
<organism evidence="10 11">
    <name type="scientific">Psilocybe cyanescens</name>
    <dbReference type="NCBI Taxonomy" id="93625"/>
    <lineage>
        <taxon>Eukaryota</taxon>
        <taxon>Fungi</taxon>
        <taxon>Dikarya</taxon>
        <taxon>Basidiomycota</taxon>
        <taxon>Agaricomycotina</taxon>
        <taxon>Agaricomycetes</taxon>
        <taxon>Agaricomycetidae</taxon>
        <taxon>Agaricales</taxon>
        <taxon>Agaricineae</taxon>
        <taxon>Strophariaceae</taxon>
        <taxon>Psilocybe</taxon>
    </lineage>
</organism>
<dbReference type="Gene3D" id="3.30.450.270">
    <property type="match status" value="1"/>
</dbReference>
<dbReference type="InterPro" id="IPR036890">
    <property type="entry name" value="HATPase_C_sf"/>
</dbReference>
<feature type="compositionally biased region" description="Low complexity" evidence="5">
    <location>
        <begin position="1571"/>
        <end position="1586"/>
    </location>
</feature>
<evidence type="ECO:0000313" key="11">
    <source>
        <dbReference type="Proteomes" id="UP000283269"/>
    </source>
</evidence>
<keyword evidence="6" id="KW-0472">Membrane</keyword>
<dbReference type="GO" id="GO:0009584">
    <property type="term" value="P:detection of visible light"/>
    <property type="evidence" value="ECO:0007669"/>
    <property type="project" value="InterPro"/>
</dbReference>
<keyword evidence="11" id="KW-1185">Reference proteome</keyword>
<dbReference type="PANTHER" id="PTHR45339:SF1">
    <property type="entry name" value="HYBRID SIGNAL TRANSDUCTION HISTIDINE KINASE J"/>
    <property type="match status" value="1"/>
</dbReference>
<dbReference type="InterPro" id="IPR003594">
    <property type="entry name" value="HATPase_dom"/>
</dbReference>
<feature type="domain" description="Phytochrome chromophore attachment site" evidence="7">
    <location>
        <begin position="1095"/>
        <end position="1173"/>
    </location>
</feature>
<dbReference type="SUPFAM" id="SSF55781">
    <property type="entry name" value="GAF domain-like"/>
    <property type="match status" value="2"/>
</dbReference>
<feature type="compositionally biased region" description="Low complexity" evidence="5">
    <location>
        <begin position="672"/>
        <end position="685"/>
    </location>
</feature>
<dbReference type="OrthoDB" id="2015534at2759"/>
<evidence type="ECO:0000259" key="9">
    <source>
        <dbReference type="PROSITE" id="PS50110"/>
    </source>
</evidence>
<dbReference type="PROSITE" id="PS50110">
    <property type="entry name" value="RESPONSE_REGULATORY"/>
    <property type="match status" value="1"/>
</dbReference>
<dbReference type="InterPro" id="IPR011006">
    <property type="entry name" value="CheY-like_superfamily"/>
</dbReference>
<dbReference type="InterPro" id="IPR035965">
    <property type="entry name" value="PAS-like_dom_sf"/>
</dbReference>
<dbReference type="InterPro" id="IPR001789">
    <property type="entry name" value="Sig_transdc_resp-reg_receiver"/>
</dbReference>
<feature type="region of interest" description="Disordered" evidence="5">
    <location>
        <begin position="945"/>
        <end position="983"/>
    </location>
</feature>
<sequence>MAVHLYFRFQKYLVIFGGLYLSLILLLSVPYIQSHALYLNAVKLPLFADFDTPEKYGLAPNRTLNCKIETPDGESIGAWFILSDRYYQSLPSIPSSVAEHIAPALKQHPVVLFLHGNAATRAFSARVQHYQAFSTRLGANVLAIDYRGFADSSGKPSELGLVTDAKAAFQWLVTQGKKPEDILIVGHSLGTGVSGQLGARLSKEGIECKGIVLLSPFSSIQDVLQTYNMFGIVPLIKPIAVIPGAVQIVKMAVVHRFDTLKAVPNITSSVLIAHAENDWDIPHTHSDVLFQAFLEPLLPSVDTPKDPLTMSQEGWDVILKQREARLAKRLHSFSPMDNNAPDRKIQPHLPRLSSTSYVYPVKSLLEGRIHPAAAESNSPFKPLSTSRSSDAIVDLQNETRDRHARLGAEKSAIWARDVYNSSLNHPLTELDVVMSEPEADQTLFLKKDKDKSKRMRSNSTSIIPPLPRSIEKGKAKESTTSDVERKKARKSSKNYSYFLAEDNPYFPRTFSSLRNVPFNSDSISYASSFANLEPSMISTDHILGHRTDNPDYNPNPVVIPTKLISTSEIYLSLESGNSSTMKETSIQGKGSNTEDTPLHEQDRTFNEQNCTQSNLSAAIPSHDFYHYDPLETPVSLYPSQIRTEREVKEKPKILPFNPSQYGLVHLPPLPPSSSNSERASFSSSPAKFGGQGLDVGNVNRLLRGSGQSIAGSGNTRSQDSGEPPDTVDSGNLSSGQSLQETSDIQSNSGTRSSMHSEDPHVSFRFQSMQDEHGNYIVVGREGRMNRCEDEPIHTPGAVQAFGVLIAIDDVEDTLIVRQVSENSTELLGLPPKYLFGLECFTDTLPEAQAGILWDNVDFLNDPSLRSEDDESSPHVFQLSGWGAPGSALSHEPDAEDGKRLWTCWCAIHRSQGTKSTDGSPGLIVIEFELEKDILNPLYPPVIIASAQPSGTTSPQPSSESIRDEQVSPDPESDQSTAGKSFKLAAGSTPSLVSAYADPGRDPTLPRSLYGLQGDEEWTPSAEDIVMSTTSQSRPLPALERLRRMTRNAVLFGNSVQDNPPKRRRGTKFRGGSSVGVMDVFAVMSQINEQLGAAPDLSSFLNVVVGVIKDLTQFHRVMIYQFDEVWNGQVVAELVDWTQSHDLFRGLHFPAGDIPAQTGYIVSNADDLLALFDADFGILVIGEGAKLLGPNQHGQEILIMAEYLRLKQFETIQASQAVVADFPDLKLTTGFEVIAGLLYVPLSSGGKDFIALLRKGQPRQVHWAGKPYKDGKGERASLEPRKSFKIWSETIAGRSKRWTDDQLDTAGVLALVYGKFIEVWREKENAVNRTKLTDLLLSNASHEVRTPLNHIINYLEMAMNGPLDKETQDNLKKSHAASKSLLFTINDLLDLTRLESGNETSFNETFDLRNAIQEATYIYRKEAERRNIHFILDLAESPIMVIGDVKKIRTVVQNLTANALKFTTEGSITVSCKTFGEPEGLRNFDQTAVEILVADTGCGIAATKLESIFREFEHVDSSEPRANSDAGVGLGLAVVARIVEQLGGQLRVDSQAGKGSRFSFLIPLTLSMGGQSITSSKSEGTSRSSNSMRISPGGSRSASLFSESAGRDIDIMVNALGSNYMESPRGTSLNLLDERETTDGRPQRPGLGNRRSSSQVIYTISNPYSSSRLPQVESIERERRSGDVVPPTTSRIVPQGSSTTTVPVPSPSDHRLDLHVKLKVLIVEDNDINRVILAKRLSLNGHIVVNSTDGQEGLDKVVSDPTFDLVLMDIQMPIMNGFESTKCIRKFEQETGLTQTTRCQSQILNGRIPIFAVSASLLEQQRDELSEYGMDGWILKPIDFSRLNDILKGVTDPNQRYKDVYRPGCSWEAGGWLKQRLQF</sequence>
<evidence type="ECO:0000259" key="8">
    <source>
        <dbReference type="PROSITE" id="PS50109"/>
    </source>
</evidence>
<keyword evidence="6" id="KW-0812">Transmembrane</keyword>
<dbReference type="SMART" id="SM00387">
    <property type="entry name" value="HATPase_c"/>
    <property type="match status" value="1"/>
</dbReference>
<dbReference type="SMART" id="SM00448">
    <property type="entry name" value="REC"/>
    <property type="match status" value="1"/>
</dbReference>
<dbReference type="SUPFAM" id="SSF55874">
    <property type="entry name" value="ATPase domain of HSP90 chaperone/DNA topoisomerase II/histidine kinase"/>
    <property type="match status" value="1"/>
</dbReference>
<feature type="region of interest" description="Disordered" evidence="5">
    <location>
        <begin position="1570"/>
        <end position="1600"/>
    </location>
</feature>
<feature type="region of interest" description="Disordered" evidence="5">
    <location>
        <begin position="648"/>
        <end position="758"/>
    </location>
</feature>
<dbReference type="CDD" id="cd17546">
    <property type="entry name" value="REC_hyHK_CKI1_RcsC-like"/>
    <property type="match status" value="1"/>
</dbReference>
<dbReference type="Pfam" id="PF00360">
    <property type="entry name" value="PHY"/>
    <property type="match status" value="1"/>
</dbReference>
<reference evidence="10 11" key="1">
    <citation type="journal article" date="2018" name="Evol. Lett.">
        <title>Horizontal gene cluster transfer increased hallucinogenic mushroom diversity.</title>
        <authorList>
            <person name="Reynolds H.T."/>
            <person name="Vijayakumar V."/>
            <person name="Gluck-Thaler E."/>
            <person name="Korotkin H.B."/>
            <person name="Matheny P.B."/>
            <person name="Slot J.C."/>
        </authorList>
    </citation>
    <scope>NUCLEOTIDE SEQUENCE [LARGE SCALE GENOMIC DNA]</scope>
    <source>
        <strain evidence="10 11">2631</strain>
    </source>
</reference>
<dbReference type="GO" id="GO:0006355">
    <property type="term" value="P:regulation of DNA-templated transcription"/>
    <property type="evidence" value="ECO:0007669"/>
    <property type="project" value="InterPro"/>
</dbReference>
<feature type="region of interest" description="Disordered" evidence="5">
    <location>
        <begin position="1622"/>
        <end position="1655"/>
    </location>
</feature>
<dbReference type="Pfam" id="PF00072">
    <property type="entry name" value="Response_reg"/>
    <property type="match status" value="1"/>
</dbReference>
<dbReference type="PROSITE" id="PS50046">
    <property type="entry name" value="PHYTOCHROME_2"/>
    <property type="match status" value="1"/>
</dbReference>
<dbReference type="PRINTS" id="PR00344">
    <property type="entry name" value="BCTRLSENSOR"/>
</dbReference>
<dbReference type="InterPro" id="IPR003661">
    <property type="entry name" value="HisK_dim/P_dom"/>
</dbReference>
<dbReference type="InterPro" id="IPR005467">
    <property type="entry name" value="His_kinase_dom"/>
</dbReference>
<feature type="compositionally biased region" description="Polar residues" evidence="5">
    <location>
        <begin position="728"/>
        <end position="753"/>
    </location>
</feature>
<dbReference type="Gene3D" id="1.10.287.130">
    <property type="match status" value="1"/>
</dbReference>
<dbReference type="PROSITE" id="PS50109">
    <property type="entry name" value="HIS_KIN"/>
    <property type="match status" value="1"/>
</dbReference>
<dbReference type="Pfam" id="PF08446">
    <property type="entry name" value="PAS_2"/>
    <property type="match status" value="1"/>
</dbReference>
<evidence type="ECO:0000256" key="1">
    <source>
        <dbReference type="ARBA" id="ARBA00022553"/>
    </source>
</evidence>
<dbReference type="Pfam" id="PF02518">
    <property type="entry name" value="HATPase_c"/>
    <property type="match status" value="1"/>
</dbReference>
<dbReference type="CDD" id="cd00082">
    <property type="entry name" value="HisKA"/>
    <property type="match status" value="1"/>
</dbReference>
<evidence type="ECO:0000313" key="10">
    <source>
        <dbReference type="EMBL" id="PPQ67991.1"/>
    </source>
</evidence>
<feature type="compositionally biased region" description="Basic and acidic residues" evidence="5">
    <location>
        <begin position="1631"/>
        <end position="1641"/>
    </location>
</feature>
<dbReference type="InterPro" id="IPR016132">
    <property type="entry name" value="Phyto_chromo_attachment"/>
</dbReference>
<dbReference type="SUPFAM" id="SSF55785">
    <property type="entry name" value="PYP-like sensor domain (PAS domain)"/>
    <property type="match status" value="1"/>
</dbReference>
<dbReference type="InterPro" id="IPR013515">
    <property type="entry name" value="Phytochrome_cen-reg"/>
</dbReference>
<dbReference type="Gene3D" id="3.30.450.20">
    <property type="entry name" value="PAS domain"/>
    <property type="match status" value="1"/>
</dbReference>
<dbReference type="Gene3D" id="3.40.50.2300">
    <property type="match status" value="1"/>
</dbReference>
<dbReference type="InterPro" id="IPR036097">
    <property type="entry name" value="HisK_dim/P_sf"/>
</dbReference>
<dbReference type="Pfam" id="PF00561">
    <property type="entry name" value="Abhydrolase_1"/>
    <property type="match status" value="1"/>
</dbReference>
<dbReference type="Pfam" id="PF00512">
    <property type="entry name" value="HisKA"/>
    <property type="match status" value="1"/>
</dbReference>
<feature type="domain" description="Histidine kinase" evidence="8">
    <location>
        <begin position="1338"/>
        <end position="1565"/>
    </location>
</feature>
<dbReference type="Gene3D" id="3.40.50.1820">
    <property type="entry name" value="alpha/beta hydrolase"/>
    <property type="match status" value="1"/>
</dbReference>
<feature type="region of interest" description="Disordered" evidence="5">
    <location>
        <begin position="445"/>
        <end position="487"/>
    </location>
</feature>
<gene>
    <name evidence="10" type="ORF">CVT25_000471</name>
</gene>
<feature type="region of interest" description="Disordered" evidence="5">
    <location>
        <begin position="577"/>
        <end position="596"/>
    </location>
</feature>
<dbReference type="Gene3D" id="3.30.565.10">
    <property type="entry name" value="Histidine kinase-like ATPase, C-terminal domain"/>
    <property type="match status" value="1"/>
</dbReference>
<evidence type="ECO:0000256" key="3">
    <source>
        <dbReference type="ARBA" id="ARBA00023170"/>
    </source>
</evidence>
<keyword evidence="6" id="KW-1133">Transmembrane helix</keyword>
<proteinExistence type="predicted"/>
<dbReference type="GO" id="GO:0000155">
    <property type="term" value="F:phosphorelay sensor kinase activity"/>
    <property type="evidence" value="ECO:0007669"/>
    <property type="project" value="InterPro"/>
</dbReference>
<evidence type="ECO:0000256" key="5">
    <source>
        <dbReference type="SAM" id="MobiDB-lite"/>
    </source>
</evidence>
<comment type="caution">
    <text evidence="10">The sequence shown here is derived from an EMBL/GenBank/DDBJ whole genome shotgun (WGS) entry which is preliminary data.</text>
</comment>
<evidence type="ECO:0000256" key="6">
    <source>
        <dbReference type="SAM" id="Phobius"/>
    </source>
</evidence>
<feature type="transmembrane region" description="Helical" evidence="6">
    <location>
        <begin position="12"/>
        <end position="32"/>
    </location>
</feature>
<dbReference type="InterPro" id="IPR000073">
    <property type="entry name" value="AB_hydrolase_1"/>
</dbReference>
<evidence type="ECO:0000256" key="4">
    <source>
        <dbReference type="PROSITE-ProRule" id="PRU00169"/>
    </source>
</evidence>
<accession>A0A409VNY7</accession>
<evidence type="ECO:0000256" key="2">
    <source>
        <dbReference type="ARBA" id="ARBA00023012"/>
    </source>
</evidence>
<protein>
    <submittedName>
        <fullName evidence="10">Uncharacterized protein</fullName>
    </submittedName>
</protein>
<name>A0A409VNY7_PSICY</name>
<feature type="modified residue" description="4-aspartylphosphate" evidence="4">
    <location>
        <position position="1768"/>
    </location>
</feature>
<feature type="compositionally biased region" description="Basic and acidic residues" evidence="5">
    <location>
        <begin position="469"/>
        <end position="485"/>
    </location>
</feature>
<dbReference type="PANTHER" id="PTHR45339">
    <property type="entry name" value="HYBRID SIGNAL TRANSDUCTION HISTIDINE KINASE J"/>
    <property type="match status" value="1"/>
</dbReference>
<dbReference type="SMART" id="SM00388">
    <property type="entry name" value="HisKA"/>
    <property type="match status" value="1"/>
</dbReference>
<dbReference type="EMBL" id="NHYD01003966">
    <property type="protein sequence ID" value="PPQ67991.1"/>
    <property type="molecule type" value="Genomic_DNA"/>
</dbReference>
<dbReference type="Proteomes" id="UP000283269">
    <property type="component" value="Unassembled WGS sequence"/>
</dbReference>
<feature type="compositionally biased region" description="Polar residues" evidence="5">
    <location>
        <begin position="1686"/>
        <end position="1695"/>
    </location>
</feature>
<keyword evidence="3" id="KW-0675">Receptor</keyword>
<feature type="domain" description="Response regulatory" evidence="9">
    <location>
        <begin position="1718"/>
        <end position="1850"/>
    </location>
</feature>
<evidence type="ECO:0000259" key="7">
    <source>
        <dbReference type="PROSITE" id="PS50046"/>
    </source>
</evidence>
<keyword evidence="2" id="KW-0902">Two-component regulatory system</keyword>
<dbReference type="InterPro" id="IPR043150">
    <property type="entry name" value="Phytochrome_PHY_sf"/>
</dbReference>
<keyword evidence="1 4" id="KW-0597">Phosphoprotein</keyword>
<feature type="region of interest" description="Disordered" evidence="5">
    <location>
        <begin position="1667"/>
        <end position="1707"/>
    </location>
</feature>
<dbReference type="SUPFAM" id="SSF47384">
    <property type="entry name" value="Homodimeric domain of signal transducing histidine kinase"/>
    <property type="match status" value="1"/>
</dbReference>
<dbReference type="SUPFAM" id="SSF53474">
    <property type="entry name" value="alpha/beta-Hydrolases"/>
    <property type="match status" value="1"/>
</dbReference>
<dbReference type="InterPro" id="IPR004358">
    <property type="entry name" value="Sig_transdc_His_kin-like_C"/>
</dbReference>
<feature type="compositionally biased region" description="Polar residues" evidence="5">
    <location>
        <begin position="577"/>
        <end position="595"/>
    </location>
</feature>
<feature type="compositionally biased region" description="Polar residues" evidence="5">
    <location>
        <begin position="705"/>
        <end position="720"/>
    </location>
</feature>
<feature type="compositionally biased region" description="Low complexity" evidence="5">
    <location>
        <begin position="945"/>
        <end position="959"/>
    </location>
</feature>
<dbReference type="InterPro" id="IPR029058">
    <property type="entry name" value="AB_hydrolase_fold"/>
</dbReference>
<dbReference type="SUPFAM" id="SSF52172">
    <property type="entry name" value="CheY-like"/>
    <property type="match status" value="1"/>
</dbReference>
<dbReference type="InterPro" id="IPR013654">
    <property type="entry name" value="PAS_2"/>
</dbReference>